<accession>A0A376ZQI3</accession>
<organism evidence="1 2">
    <name type="scientific">Escherichia coli</name>
    <dbReference type="NCBI Taxonomy" id="562"/>
    <lineage>
        <taxon>Bacteria</taxon>
        <taxon>Pseudomonadati</taxon>
        <taxon>Pseudomonadota</taxon>
        <taxon>Gammaproteobacteria</taxon>
        <taxon>Enterobacterales</taxon>
        <taxon>Enterobacteriaceae</taxon>
        <taxon>Escherichia</taxon>
    </lineage>
</organism>
<proteinExistence type="predicted"/>
<gene>
    <name evidence="1" type="primary">mngB_1</name>
    <name evidence="1" type="ORF">NCTC8179_02077</name>
</gene>
<protein>
    <submittedName>
        <fullName evidence="1">Alpha-mannosidase</fullName>
        <ecNumber evidence="1">3.2.1.170</ecNumber>
    </submittedName>
</protein>
<sequence length="54" mass="6506">MVFHHRRVTILLVNNMEEILCRLEQDNEYKYYVLDGQTAILEDYFAVNRKTKTA</sequence>
<dbReference type="Gene3D" id="1.10.1240.90">
    <property type="match status" value="1"/>
</dbReference>
<dbReference type="GO" id="GO:0016798">
    <property type="term" value="F:hydrolase activity, acting on glycosyl bonds"/>
    <property type="evidence" value="ECO:0007669"/>
    <property type="project" value="UniProtKB-KW"/>
</dbReference>
<reference evidence="1 2" key="1">
    <citation type="submission" date="2018-06" db="EMBL/GenBank/DDBJ databases">
        <authorList>
            <consortium name="Pathogen Informatics"/>
            <person name="Doyle S."/>
        </authorList>
    </citation>
    <scope>NUCLEOTIDE SEQUENCE [LARGE SCALE GENOMIC DNA]</scope>
    <source>
        <strain evidence="1 2">NCTC8179</strain>
    </source>
</reference>
<dbReference type="EC" id="3.2.1.170" evidence="1"/>
<evidence type="ECO:0000313" key="2">
    <source>
        <dbReference type="Proteomes" id="UP000255543"/>
    </source>
</evidence>
<keyword evidence="1" id="KW-0326">Glycosidase</keyword>
<dbReference type="AlphaFoldDB" id="A0A376ZQI3"/>
<dbReference type="GO" id="GO:0102546">
    <property type="term" value="F:mannosylglycerate hydrolase activity"/>
    <property type="evidence" value="ECO:0007669"/>
    <property type="project" value="UniProtKB-EC"/>
</dbReference>
<keyword evidence="1" id="KW-0378">Hydrolase</keyword>
<dbReference type="EMBL" id="UGEB01000001">
    <property type="protein sequence ID" value="STK71906.1"/>
    <property type="molecule type" value="Genomic_DNA"/>
</dbReference>
<dbReference type="Proteomes" id="UP000255543">
    <property type="component" value="Unassembled WGS sequence"/>
</dbReference>
<evidence type="ECO:0000313" key="1">
    <source>
        <dbReference type="EMBL" id="STK71906.1"/>
    </source>
</evidence>
<name>A0A376ZQI3_ECOLX</name>